<proteinExistence type="predicted"/>
<keyword evidence="4 5" id="KW-0472">Membrane</keyword>
<protein>
    <recommendedName>
        <fullName evidence="6">G-protein coupled receptors family 1 profile domain-containing protein</fullName>
    </recommendedName>
</protein>
<evidence type="ECO:0000313" key="7">
    <source>
        <dbReference type="EMBL" id="KAK2173925.1"/>
    </source>
</evidence>
<evidence type="ECO:0000256" key="2">
    <source>
        <dbReference type="ARBA" id="ARBA00022692"/>
    </source>
</evidence>
<feature type="transmembrane region" description="Helical" evidence="5">
    <location>
        <begin position="227"/>
        <end position="252"/>
    </location>
</feature>
<feature type="domain" description="G-protein coupled receptors family 1 profile" evidence="6">
    <location>
        <begin position="83"/>
        <end position="372"/>
    </location>
</feature>
<keyword evidence="2 5" id="KW-0812">Transmembrane</keyword>
<evidence type="ECO:0000256" key="1">
    <source>
        <dbReference type="ARBA" id="ARBA00004370"/>
    </source>
</evidence>
<comment type="caution">
    <text evidence="7">The sequence shown here is derived from an EMBL/GenBank/DDBJ whole genome shotgun (WGS) entry which is preliminary data.</text>
</comment>
<evidence type="ECO:0000256" key="4">
    <source>
        <dbReference type="ARBA" id="ARBA00023136"/>
    </source>
</evidence>
<name>A0AAD9KNH0_RIDPI</name>
<dbReference type="GO" id="GO:0016020">
    <property type="term" value="C:membrane"/>
    <property type="evidence" value="ECO:0007669"/>
    <property type="project" value="UniProtKB-SubCell"/>
</dbReference>
<dbReference type="GO" id="GO:0004930">
    <property type="term" value="F:G protein-coupled receptor activity"/>
    <property type="evidence" value="ECO:0007669"/>
    <property type="project" value="InterPro"/>
</dbReference>
<dbReference type="InterPro" id="IPR000276">
    <property type="entry name" value="GPCR_Rhodpsn"/>
</dbReference>
<dbReference type="PROSITE" id="PS50262">
    <property type="entry name" value="G_PROTEIN_RECEP_F1_2"/>
    <property type="match status" value="1"/>
</dbReference>
<dbReference type="AlphaFoldDB" id="A0AAD9KNH0"/>
<dbReference type="Pfam" id="PF00001">
    <property type="entry name" value="7tm_1"/>
    <property type="match status" value="1"/>
</dbReference>
<dbReference type="SUPFAM" id="SSF81321">
    <property type="entry name" value="Family A G protein-coupled receptor-like"/>
    <property type="match status" value="1"/>
</dbReference>
<evidence type="ECO:0000259" key="6">
    <source>
        <dbReference type="PROSITE" id="PS50262"/>
    </source>
</evidence>
<feature type="transmembrane region" description="Helical" evidence="5">
    <location>
        <begin position="356"/>
        <end position="375"/>
    </location>
</feature>
<accession>A0AAD9KNH0</accession>
<dbReference type="PANTHER" id="PTHR46641">
    <property type="entry name" value="FMRFAMIDE RECEPTOR-RELATED"/>
    <property type="match status" value="1"/>
</dbReference>
<evidence type="ECO:0000256" key="3">
    <source>
        <dbReference type="ARBA" id="ARBA00022989"/>
    </source>
</evidence>
<keyword evidence="3 5" id="KW-1133">Transmembrane helix</keyword>
<dbReference type="EMBL" id="JAODUO010000842">
    <property type="protein sequence ID" value="KAK2173925.1"/>
    <property type="molecule type" value="Genomic_DNA"/>
</dbReference>
<evidence type="ECO:0000313" key="8">
    <source>
        <dbReference type="Proteomes" id="UP001209878"/>
    </source>
</evidence>
<organism evidence="7 8">
    <name type="scientific">Ridgeia piscesae</name>
    <name type="common">Tubeworm</name>
    <dbReference type="NCBI Taxonomy" id="27915"/>
    <lineage>
        <taxon>Eukaryota</taxon>
        <taxon>Metazoa</taxon>
        <taxon>Spiralia</taxon>
        <taxon>Lophotrochozoa</taxon>
        <taxon>Annelida</taxon>
        <taxon>Polychaeta</taxon>
        <taxon>Sedentaria</taxon>
        <taxon>Canalipalpata</taxon>
        <taxon>Sabellida</taxon>
        <taxon>Siboglinidae</taxon>
        <taxon>Ridgeia</taxon>
    </lineage>
</organism>
<feature type="transmembrane region" description="Helical" evidence="5">
    <location>
        <begin position="72"/>
        <end position="91"/>
    </location>
</feature>
<evidence type="ECO:0000256" key="5">
    <source>
        <dbReference type="SAM" id="Phobius"/>
    </source>
</evidence>
<dbReference type="InterPro" id="IPR017452">
    <property type="entry name" value="GPCR_Rhodpsn_7TM"/>
</dbReference>
<dbReference type="Gene3D" id="1.20.1070.10">
    <property type="entry name" value="Rhodopsin 7-helix transmembrane proteins"/>
    <property type="match status" value="1"/>
</dbReference>
<feature type="transmembrane region" description="Helical" evidence="5">
    <location>
        <begin position="185"/>
        <end position="207"/>
    </location>
</feature>
<keyword evidence="8" id="KW-1185">Reference proteome</keyword>
<dbReference type="Proteomes" id="UP001209878">
    <property type="component" value="Unassembled WGS sequence"/>
</dbReference>
<comment type="subcellular location">
    <subcellularLocation>
        <location evidence="1">Membrane</location>
    </subcellularLocation>
</comment>
<gene>
    <name evidence="7" type="ORF">NP493_842g01041</name>
</gene>
<sequence length="440" mass="49616">MNFALGTSRGGSDVTTYSIIPAPVFGDNVTCEPYNTTESMMPDCISVGMPFQFVNTSAYDTYAFTERVKQHAVVLFLLLAVVFNTLSFATMQRQRQRRLTPSIYLRCLAVTDTSSVFFFACNQSTLLRNVHTDVTCGLTRSLQHAFMMMSAWVTVALTVERFICVNHPLYRRKKALCSRKHAIRTTATIAVVCTVISAFFVGNMKFVHEGDISRCVNADATRTILTIYHEVICTGLIIVVPSAIIVSVNGLVINRMVRQRRNITSKPPKPPKLLTATAKAAAATATLNRITFVRKLPADKITVMLLAVSLYFPLCASPRIFDQLIYNHCIHLFDVLKVTSDEQARMTVDTNMRFSVLQLFMFTNYFVNFFLYILFGRTFRREFSEMMRESYCCCCCRASGESAWGARYASAWSVRSDVSGTDRAYYMPSSEMLIMRVTTV</sequence>
<dbReference type="InterPro" id="IPR052954">
    <property type="entry name" value="GPCR-Ligand_Int"/>
</dbReference>
<reference evidence="7" key="1">
    <citation type="journal article" date="2023" name="Mol. Biol. Evol.">
        <title>Third-Generation Sequencing Reveals the Adaptive Role of the Epigenome in Three Deep-Sea Polychaetes.</title>
        <authorList>
            <person name="Perez M."/>
            <person name="Aroh O."/>
            <person name="Sun Y."/>
            <person name="Lan Y."/>
            <person name="Juniper S.K."/>
            <person name="Young C.R."/>
            <person name="Angers B."/>
            <person name="Qian P.Y."/>
        </authorList>
    </citation>
    <scope>NUCLEOTIDE SEQUENCE</scope>
    <source>
        <strain evidence="7">R07B-5</strain>
    </source>
</reference>